<proteinExistence type="inferred from homology"/>
<dbReference type="GO" id="GO:0005886">
    <property type="term" value="C:plasma membrane"/>
    <property type="evidence" value="ECO:0007669"/>
    <property type="project" value="UniProtKB-SubCell"/>
</dbReference>
<evidence type="ECO:0000259" key="10">
    <source>
        <dbReference type="PROSITE" id="PS50928"/>
    </source>
</evidence>
<dbReference type="EMBL" id="NXIF01000034">
    <property type="protein sequence ID" value="PKI80445.1"/>
    <property type="molecule type" value="Genomic_DNA"/>
</dbReference>
<evidence type="ECO:0000256" key="7">
    <source>
        <dbReference type="ARBA" id="ARBA00022989"/>
    </source>
</evidence>
<reference evidence="11 12" key="1">
    <citation type="submission" date="2017-09" db="EMBL/GenBank/DDBJ databases">
        <title>Genomics of the genus Arcobacter.</title>
        <authorList>
            <person name="Perez-Cataluna A."/>
            <person name="Figueras M.J."/>
            <person name="Salas-Masso N."/>
        </authorList>
    </citation>
    <scope>NUCLEOTIDE SEQUENCE [LARGE SCALE GENOMIC DNA]</scope>
    <source>
        <strain evidence="11 12">DSM 18005</strain>
    </source>
</reference>
<keyword evidence="5 9" id="KW-1003">Cell membrane</keyword>
<evidence type="ECO:0000256" key="5">
    <source>
        <dbReference type="ARBA" id="ARBA00022475"/>
    </source>
</evidence>
<dbReference type="Pfam" id="PF00528">
    <property type="entry name" value="BPD_transp_1"/>
    <property type="match status" value="1"/>
</dbReference>
<dbReference type="PANTHER" id="PTHR43470:SF5">
    <property type="entry name" value="PHOSPHATE TRANSPORT SYSTEM PERMEASE PROTEIN PSTA"/>
    <property type="match status" value="1"/>
</dbReference>
<organism evidence="11 12">
    <name type="scientific">Malaciobacter halophilus</name>
    <dbReference type="NCBI Taxonomy" id="197482"/>
    <lineage>
        <taxon>Bacteria</taxon>
        <taxon>Pseudomonadati</taxon>
        <taxon>Campylobacterota</taxon>
        <taxon>Epsilonproteobacteria</taxon>
        <taxon>Campylobacterales</taxon>
        <taxon>Arcobacteraceae</taxon>
        <taxon>Malaciobacter</taxon>
    </lineage>
</organism>
<feature type="transmembrane region" description="Helical" evidence="9">
    <location>
        <begin position="33"/>
        <end position="50"/>
    </location>
</feature>
<evidence type="ECO:0000256" key="1">
    <source>
        <dbReference type="ARBA" id="ARBA00004651"/>
    </source>
</evidence>
<comment type="caution">
    <text evidence="9">Lacks conserved residue(s) required for the propagation of feature annotation.</text>
</comment>
<comment type="caution">
    <text evidence="11">The sequence shown here is derived from an EMBL/GenBank/DDBJ whole genome shotgun (WGS) entry which is preliminary data.</text>
</comment>
<evidence type="ECO:0000256" key="2">
    <source>
        <dbReference type="ARBA" id="ARBA00007069"/>
    </source>
</evidence>
<evidence type="ECO:0000256" key="8">
    <source>
        <dbReference type="ARBA" id="ARBA00023136"/>
    </source>
</evidence>
<gene>
    <name evidence="11" type="primary">pstA</name>
    <name evidence="11" type="ORF">CP960_09165</name>
</gene>
<evidence type="ECO:0000256" key="9">
    <source>
        <dbReference type="RuleBase" id="RU363043"/>
    </source>
</evidence>
<dbReference type="AlphaFoldDB" id="A0A2N1J1L1"/>
<feature type="transmembrane region" description="Helical" evidence="9">
    <location>
        <begin position="223"/>
        <end position="245"/>
    </location>
</feature>
<dbReference type="GO" id="GO:0005315">
    <property type="term" value="F:phosphate transmembrane transporter activity"/>
    <property type="evidence" value="ECO:0007669"/>
    <property type="project" value="InterPro"/>
</dbReference>
<dbReference type="Pfam" id="PF11812">
    <property type="entry name" value="DUF3333"/>
    <property type="match status" value="2"/>
</dbReference>
<dbReference type="InterPro" id="IPR000515">
    <property type="entry name" value="MetI-like"/>
</dbReference>
<protein>
    <recommendedName>
        <fullName evidence="3 9">Phosphate transport system permease protein PstA</fullName>
    </recommendedName>
</protein>
<keyword evidence="12" id="KW-1185">Reference proteome</keyword>
<dbReference type="GO" id="GO:0035435">
    <property type="term" value="P:phosphate ion transmembrane transport"/>
    <property type="evidence" value="ECO:0007669"/>
    <property type="project" value="InterPro"/>
</dbReference>
<keyword evidence="7 9" id="KW-1133">Transmembrane helix</keyword>
<dbReference type="OrthoDB" id="9807065at2"/>
<comment type="subcellular location">
    <subcellularLocation>
        <location evidence="1 9">Cell membrane</location>
        <topology evidence="1 9">Multi-pass membrane protein</topology>
    </subcellularLocation>
</comment>
<dbReference type="NCBIfam" id="TIGR00974">
    <property type="entry name" value="3a0107s02c"/>
    <property type="match status" value="1"/>
</dbReference>
<name>A0A2N1J1L1_9BACT</name>
<dbReference type="KEGG" id="ahs:AHALO_0188"/>
<feature type="transmembrane region" description="Helical" evidence="9">
    <location>
        <begin position="368"/>
        <end position="388"/>
    </location>
</feature>
<dbReference type="Gene3D" id="1.10.3720.10">
    <property type="entry name" value="MetI-like"/>
    <property type="match status" value="1"/>
</dbReference>
<dbReference type="InterPro" id="IPR024573">
    <property type="entry name" value="DUF3333"/>
</dbReference>
<evidence type="ECO:0000313" key="12">
    <source>
        <dbReference type="Proteomes" id="UP000233248"/>
    </source>
</evidence>
<keyword evidence="4" id="KW-0813">Transport</keyword>
<dbReference type="SUPFAM" id="SSF161098">
    <property type="entry name" value="MetI-like"/>
    <property type="match status" value="1"/>
</dbReference>
<keyword evidence="8 9" id="KW-0472">Membrane</keyword>
<dbReference type="Proteomes" id="UP000233248">
    <property type="component" value="Unassembled WGS sequence"/>
</dbReference>
<dbReference type="PANTHER" id="PTHR43470">
    <property type="entry name" value="PHOSPHATE TRANSPORT SYSTEM PERMEASE PROTEIN PSTA-RELATED"/>
    <property type="match status" value="1"/>
</dbReference>
<dbReference type="CDD" id="cd06261">
    <property type="entry name" value="TM_PBP2"/>
    <property type="match status" value="1"/>
</dbReference>
<evidence type="ECO:0000313" key="11">
    <source>
        <dbReference type="EMBL" id="PKI80445.1"/>
    </source>
</evidence>
<evidence type="ECO:0000256" key="4">
    <source>
        <dbReference type="ARBA" id="ARBA00022448"/>
    </source>
</evidence>
<keyword evidence="6 9" id="KW-0812">Transmembrane</keyword>
<feature type="transmembrane region" description="Helical" evidence="9">
    <location>
        <begin position="251"/>
        <end position="273"/>
    </location>
</feature>
<evidence type="ECO:0000256" key="3">
    <source>
        <dbReference type="ARBA" id="ARBA00016864"/>
    </source>
</evidence>
<dbReference type="InterPro" id="IPR035906">
    <property type="entry name" value="MetI-like_sf"/>
</dbReference>
<comment type="similarity">
    <text evidence="2 9">Belongs to the binding-protein-dependent transport system permease family. CysTW subfamily.</text>
</comment>
<evidence type="ECO:0000256" key="6">
    <source>
        <dbReference type="ARBA" id="ARBA00022692"/>
    </source>
</evidence>
<sequence>MIIRRNKKKKEENPFYDPTLKSRHRSSKRFKRFTLGSLVFSIAFLAFFLTDIVTKGTPAFKQAYLLVDVTYSQAAIKNYRKSIDRKYRGVVSRAWIREVPNMIEANPKLLGKTIPTWVLADDQVDQYLKGHYYKLKRKDRALIDDMKAYGKAELKFNEIFFTNGDSKTPEYAGLKSAIIGSVLTLIITMLVAFPIGVMTAIYLEEFADDNKFTQIIEVNINNLAAIPSILFGLLGLAIFINLFGLPRSSPLVGGLTLALMTLPIIIVSSRAALRSVPDSIRQAGYGLGLTKIQVTKDHVLPLAFPGIMTGSIIGLAQAMGETAPLIIVGMIAFIPDAPSMVTQAATVMPAQIFTWAGMPERMYIEKTAAGIIVLLSVLISLNALAIYLRKKFEVKW</sequence>
<feature type="transmembrane region" description="Helical" evidence="9">
    <location>
        <begin position="177"/>
        <end position="203"/>
    </location>
</feature>
<feature type="domain" description="ABC transmembrane type-1" evidence="10">
    <location>
        <begin position="178"/>
        <end position="385"/>
    </location>
</feature>
<accession>A0A2N1J1L1</accession>
<dbReference type="RefSeq" id="WP_101185118.1">
    <property type="nucleotide sequence ID" value="NZ_CP031218.1"/>
</dbReference>
<dbReference type="InterPro" id="IPR005672">
    <property type="entry name" value="Phosphate_PstA"/>
</dbReference>
<dbReference type="PROSITE" id="PS50928">
    <property type="entry name" value="ABC_TM1"/>
    <property type="match status" value="1"/>
</dbReference>